<evidence type="ECO:0000256" key="3">
    <source>
        <dbReference type="ARBA" id="ARBA00012590"/>
    </source>
</evidence>
<dbReference type="Gene3D" id="3.20.20.80">
    <property type="entry name" value="Glycosidases"/>
    <property type="match status" value="2"/>
</dbReference>
<evidence type="ECO:0000313" key="16">
    <source>
        <dbReference type="Proteomes" id="UP000181981"/>
    </source>
</evidence>
<sequence>MKYINKLLLGAVSVLFMASCVEDSLLDYRVDKPESVVQQEYLNDYDVLKSYVDRSASPDFKLGAGVSLNAFNERGVVYSHIMSNFDEVTAGYAMKHGAIVQNNGSMNFAGVKNFIATAQEAGVTIYGHTLAWHANQNAEYLNSTIAPTIIPGTAGPTWDPVTEIDFETDDASKYLGNAGAAMEFTADGGGKDGEGRALKITNSGGHANDWDSQFFVLIDPAAQEGEQYELTMDVKADVDFSIPTQAHSVPYAYSFYDFFGAIPASSEWITYTKQVTVSADMAKNGGAGAIAFNLGVNANVFYFDNISVKKYNESGGGGPVLEASVITNTDFENGDGGWGGWGGASTRSLSADGEGYGGSGFAYTFTNPSAGNFWEAQVAYDLAPLVEGSNYVLNFQVKATAPGAIRAEIQSSSDYSSDGFGSFDVSNEWTEYTLETVAGRDDRNRFIISFGDYVGTVYIDDVTLRRLNPDGGGEQIIEMTPEEKKDTITAELDRWIAGMMEVSKDYVHAWDVVNEPMDDGNPYELKTGIGNNNLAADHFYWQDYLGKDYAVMAFNLAAQYGSPEDKLFINDYNLEYNIDKCKGLIKYVEYIEEQGARVDGIGTQMHINTNSDKDKIVEMFNLLAATGKLIKISELDMGIADGVITANATEADLQAQADLYQFVVEKYLELIPASQQYGITVWSPLDSPKESSWRADQPIGLWNLNYYRKPAYAGFADGLSGN</sequence>
<keyword evidence="7 13" id="KW-0378">Hydrolase</keyword>
<evidence type="ECO:0000256" key="1">
    <source>
        <dbReference type="ARBA" id="ARBA00000681"/>
    </source>
</evidence>
<keyword evidence="6" id="KW-0677">Repeat</keyword>
<keyword evidence="5" id="KW-0732">Signal</keyword>
<dbReference type="PANTHER" id="PTHR31490:SF88">
    <property type="entry name" value="BETA-XYLANASE"/>
    <property type="match status" value="1"/>
</dbReference>
<dbReference type="SUPFAM" id="SSF49785">
    <property type="entry name" value="Galactose-binding domain-like"/>
    <property type="match status" value="2"/>
</dbReference>
<evidence type="ECO:0000256" key="2">
    <source>
        <dbReference type="ARBA" id="ARBA00007495"/>
    </source>
</evidence>
<dbReference type="RefSeq" id="WP_038555027.1">
    <property type="nucleotide sequence ID" value="NZ_FOHT01000014.1"/>
</dbReference>
<evidence type="ECO:0000256" key="4">
    <source>
        <dbReference type="ARBA" id="ARBA00022651"/>
    </source>
</evidence>
<dbReference type="PROSITE" id="PS51257">
    <property type="entry name" value="PROKAR_LIPOPROTEIN"/>
    <property type="match status" value="1"/>
</dbReference>
<comment type="catalytic activity">
    <reaction evidence="1">
        <text>Endohydrolysis of (1-&gt;4)-beta-D-xylosidic linkages in xylans.</text>
        <dbReference type="EC" id="3.2.1.8"/>
    </reaction>
</comment>
<dbReference type="Gene3D" id="2.60.120.260">
    <property type="entry name" value="Galactose-binding domain-like"/>
    <property type="match status" value="2"/>
</dbReference>
<dbReference type="eggNOG" id="COG3693">
    <property type="taxonomic scope" value="Bacteria"/>
</dbReference>
<protein>
    <recommendedName>
        <fullName evidence="3">endo-1,4-beta-xylanase</fullName>
        <ecNumber evidence="3">3.2.1.8</ecNumber>
    </recommendedName>
</protein>
<dbReference type="EMBL" id="FOHT01000014">
    <property type="protein sequence ID" value="SET48565.1"/>
    <property type="molecule type" value="Genomic_DNA"/>
</dbReference>
<keyword evidence="9" id="KW-0326">Glycosidase</keyword>
<keyword evidence="8" id="KW-0119">Carbohydrate metabolism</keyword>
<dbReference type="SMART" id="SM00633">
    <property type="entry name" value="Glyco_10"/>
    <property type="match status" value="1"/>
</dbReference>
<dbReference type="AlphaFoldDB" id="X5D7Y3"/>
<gene>
    <name evidence="13" type="ORF">FH5T_02185</name>
    <name evidence="14" type="ORF">SAMN05444285_11448</name>
</gene>
<keyword evidence="10" id="KW-0624">Polysaccharide degradation</keyword>
<organism evidence="14 16">
    <name type="scientific">Draconibacterium orientale</name>
    <dbReference type="NCBI Taxonomy" id="1168034"/>
    <lineage>
        <taxon>Bacteria</taxon>
        <taxon>Pseudomonadati</taxon>
        <taxon>Bacteroidota</taxon>
        <taxon>Bacteroidia</taxon>
        <taxon>Marinilabiliales</taxon>
        <taxon>Prolixibacteraceae</taxon>
        <taxon>Draconibacterium</taxon>
    </lineage>
</organism>
<proteinExistence type="inferred from homology"/>
<feature type="active site" description="Nucleophile" evidence="11">
    <location>
        <position position="634"/>
    </location>
</feature>
<evidence type="ECO:0000256" key="11">
    <source>
        <dbReference type="PROSITE-ProRule" id="PRU10061"/>
    </source>
</evidence>
<dbReference type="OrthoDB" id="1032269at2"/>
<keyword evidence="15" id="KW-1185">Reference proteome</keyword>
<evidence type="ECO:0000256" key="5">
    <source>
        <dbReference type="ARBA" id="ARBA00022729"/>
    </source>
</evidence>
<dbReference type="InterPro" id="IPR001000">
    <property type="entry name" value="GH10_dom"/>
</dbReference>
<dbReference type="PROSITE" id="PS51760">
    <property type="entry name" value="GH10_2"/>
    <property type="match status" value="1"/>
</dbReference>
<dbReference type="Pfam" id="PF02018">
    <property type="entry name" value="CBM_4_9"/>
    <property type="match status" value="1"/>
</dbReference>
<accession>X5D7Y3</accession>
<evidence type="ECO:0000256" key="6">
    <source>
        <dbReference type="ARBA" id="ARBA00022737"/>
    </source>
</evidence>
<dbReference type="Pfam" id="PF00331">
    <property type="entry name" value="Glyco_hydro_10"/>
    <property type="match status" value="2"/>
</dbReference>
<name>X5D7Y3_9BACT</name>
<dbReference type="EMBL" id="CP007451">
    <property type="protein sequence ID" value="AHW58788.1"/>
    <property type="molecule type" value="Genomic_DNA"/>
</dbReference>
<evidence type="ECO:0000313" key="14">
    <source>
        <dbReference type="EMBL" id="SET48565.1"/>
    </source>
</evidence>
<dbReference type="SUPFAM" id="SSF51445">
    <property type="entry name" value="(Trans)glycosidases"/>
    <property type="match status" value="1"/>
</dbReference>
<dbReference type="InterPro" id="IPR044846">
    <property type="entry name" value="GH10"/>
</dbReference>
<evidence type="ECO:0000313" key="13">
    <source>
        <dbReference type="EMBL" id="AHW58788.1"/>
    </source>
</evidence>
<dbReference type="InterPro" id="IPR031158">
    <property type="entry name" value="GH10_AS"/>
</dbReference>
<reference evidence="14 16" key="2">
    <citation type="submission" date="2016-10" db="EMBL/GenBank/DDBJ databases">
        <authorList>
            <person name="de Groot N.N."/>
        </authorList>
    </citation>
    <scope>NUCLEOTIDE SEQUENCE [LARGE SCALE GENOMIC DNA]</scope>
    <source>
        <strain evidence="14 16">DSM 25947</strain>
    </source>
</reference>
<dbReference type="GO" id="GO:0031176">
    <property type="term" value="F:endo-1,4-beta-xylanase activity"/>
    <property type="evidence" value="ECO:0007669"/>
    <property type="project" value="UniProtKB-EC"/>
</dbReference>
<dbReference type="GO" id="GO:0045493">
    <property type="term" value="P:xylan catabolic process"/>
    <property type="evidence" value="ECO:0007669"/>
    <property type="project" value="UniProtKB-KW"/>
</dbReference>
<feature type="domain" description="GH10" evidence="12">
    <location>
        <begin position="54"/>
        <end position="718"/>
    </location>
</feature>
<keyword evidence="4" id="KW-0858">Xylan degradation</keyword>
<reference evidence="13 15" key="1">
    <citation type="submission" date="2014-03" db="EMBL/GenBank/DDBJ databases">
        <title>Complete genome sequence of a deeply braunched marine Bacteroidia bacterium Draconibacterium orientale type strain FH5T.</title>
        <authorList>
            <person name="Li X."/>
            <person name="Wang X."/>
            <person name="Xie Z."/>
            <person name="Du Z."/>
            <person name="Chen G."/>
        </authorList>
    </citation>
    <scope>NUCLEOTIDE SEQUENCE [LARGE SCALE GENOMIC DNA]</scope>
    <source>
        <strain evidence="13 15">FH5</strain>
    </source>
</reference>
<dbReference type="EC" id="3.2.1.8" evidence="3"/>
<evidence type="ECO:0000313" key="15">
    <source>
        <dbReference type="Proteomes" id="UP000023772"/>
    </source>
</evidence>
<comment type="similarity">
    <text evidence="2">Belongs to the glycosyl hydrolase 10 (cellulase F) family.</text>
</comment>
<dbReference type="Proteomes" id="UP000181981">
    <property type="component" value="Unassembled WGS sequence"/>
</dbReference>
<evidence type="ECO:0000256" key="8">
    <source>
        <dbReference type="ARBA" id="ARBA00023277"/>
    </source>
</evidence>
<dbReference type="PROSITE" id="PS00591">
    <property type="entry name" value="GH10_1"/>
    <property type="match status" value="1"/>
</dbReference>
<dbReference type="InterPro" id="IPR003305">
    <property type="entry name" value="CenC_carb-bd"/>
</dbReference>
<dbReference type="InterPro" id="IPR008979">
    <property type="entry name" value="Galactose-bd-like_sf"/>
</dbReference>
<evidence type="ECO:0000259" key="12">
    <source>
        <dbReference type="PROSITE" id="PS51760"/>
    </source>
</evidence>
<evidence type="ECO:0000256" key="10">
    <source>
        <dbReference type="ARBA" id="ARBA00023326"/>
    </source>
</evidence>
<dbReference type="KEGG" id="dori:FH5T_02185"/>
<dbReference type="HOGENOM" id="CLU_023988_0_0_10"/>
<dbReference type="InterPro" id="IPR017853">
    <property type="entry name" value="GH"/>
</dbReference>
<evidence type="ECO:0000256" key="9">
    <source>
        <dbReference type="ARBA" id="ARBA00023295"/>
    </source>
</evidence>
<dbReference type="Proteomes" id="UP000023772">
    <property type="component" value="Chromosome"/>
</dbReference>
<evidence type="ECO:0000256" key="7">
    <source>
        <dbReference type="ARBA" id="ARBA00022801"/>
    </source>
</evidence>
<dbReference type="PANTHER" id="PTHR31490">
    <property type="entry name" value="GLYCOSYL HYDROLASE"/>
    <property type="match status" value="1"/>
</dbReference>
<dbReference type="STRING" id="1168034.FH5T_02185"/>